<dbReference type="GeneID" id="106669650"/>
<reference evidence="10" key="1">
    <citation type="submission" date="2022-01" db="UniProtKB">
        <authorList>
            <consortium name="EnsemblMetazoa"/>
        </authorList>
    </citation>
    <scope>IDENTIFICATION</scope>
</reference>
<feature type="coiled-coil region" evidence="7">
    <location>
        <begin position="1078"/>
        <end position="1606"/>
    </location>
</feature>
<feature type="domain" description="CAP-Gly" evidence="9">
    <location>
        <begin position="141"/>
        <end position="183"/>
    </location>
</feature>
<evidence type="ECO:0000256" key="3">
    <source>
        <dbReference type="ARBA" id="ARBA00022701"/>
    </source>
</evidence>
<feature type="coiled-coil region" evidence="7">
    <location>
        <begin position="1014"/>
        <end position="1048"/>
    </location>
</feature>
<evidence type="ECO:0000313" key="10">
    <source>
        <dbReference type="EnsemblMetazoa" id="XP_014254747.1"/>
    </source>
</evidence>
<organism evidence="10 11">
    <name type="scientific">Cimex lectularius</name>
    <name type="common">Bed bug</name>
    <name type="synonym">Acanthia lectularia</name>
    <dbReference type="NCBI Taxonomy" id="79782"/>
    <lineage>
        <taxon>Eukaryota</taxon>
        <taxon>Metazoa</taxon>
        <taxon>Ecdysozoa</taxon>
        <taxon>Arthropoda</taxon>
        <taxon>Hexapoda</taxon>
        <taxon>Insecta</taxon>
        <taxon>Pterygota</taxon>
        <taxon>Neoptera</taxon>
        <taxon>Paraneoptera</taxon>
        <taxon>Hemiptera</taxon>
        <taxon>Heteroptera</taxon>
        <taxon>Panheteroptera</taxon>
        <taxon>Cimicomorpha</taxon>
        <taxon>Cimicidae</taxon>
        <taxon>Cimex</taxon>
    </lineage>
</organism>
<evidence type="ECO:0000256" key="8">
    <source>
        <dbReference type="SAM" id="MobiDB-lite"/>
    </source>
</evidence>
<dbReference type="Proteomes" id="UP000494040">
    <property type="component" value="Unassembled WGS sequence"/>
</dbReference>
<dbReference type="Pfam" id="PF01302">
    <property type="entry name" value="CAP_GLY"/>
    <property type="match status" value="2"/>
</dbReference>
<keyword evidence="3" id="KW-0493">Microtubule</keyword>
<dbReference type="GO" id="GO:0035371">
    <property type="term" value="C:microtubule plus-end"/>
    <property type="evidence" value="ECO:0007669"/>
    <property type="project" value="TreeGrafter"/>
</dbReference>
<dbReference type="InterPro" id="IPR000938">
    <property type="entry name" value="CAP-Gly_domain"/>
</dbReference>
<dbReference type="GO" id="GO:0005634">
    <property type="term" value="C:nucleus"/>
    <property type="evidence" value="ECO:0007669"/>
    <property type="project" value="TreeGrafter"/>
</dbReference>
<keyword evidence="2" id="KW-0963">Cytoplasm</keyword>
<feature type="compositionally biased region" description="Low complexity" evidence="8">
    <location>
        <begin position="335"/>
        <end position="351"/>
    </location>
</feature>
<protein>
    <recommendedName>
        <fullName evidence="9">CAP-Gly domain-containing protein</fullName>
    </recommendedName>
</protein>
<keyword evidence="4" id="KW-0677">Repeat</keyword>
<dbReference type="EnsemblMetazoa" id="XM_014399261.2">
    <property type="protein sequence ID" value="XP_014254747.1"/>
    <property type="gene ID" value="LOC106669650"/>
</dbReference>
<evidence type="ECO:0000256" key="5">
    <source>
        <dbReference type="ARBA" id="ARBA00023054"/>
    </source>
</evidence>
<evidence type="ECO:0000313" key="11">
    <source>
        <dbReference type="Proteomes" id="UP000494040"/>
    </source>
</evidence>
<feature type="region of interest" description="Disordered" evidence="8">
    <location>
        <begin position="192"/>
        <end position="217"/>
    </location>
</feature>
<feature type="coiled-coil region" evidence="7">
    <location>
        <begin position="831"/>
        <end position="981"/>
    </location>
</feature>
<dbReference type="GO" id="GO:0051010">
    <property type="term" value="F:microtubule plus-end binding"/>
    <property type="evidence" value="ECO:0007669"/>
    <property type="project" value="TreeGrafter"/>
</dbReference>
<sequence length="1691" mass="192535">MSDPLPPTGASRLKPPSKIGRLCATNQPKPAIPPSPKADGATSSIRKMSDDLIKMRINEEVEEDFYPENGRRMSYDYDRKSSISGLSSNDSLWGDARRLSEAGLRRTSDNSVVLTEDTDSFIIGDRVWVGGSKPGHIAFIGETQFAPGDWAGIVLDEPIGKNNGSVGGIKYFQCENKKGVFSRLGRLTRYPLVNPLTPSSPTPSTPPPTPSPVSNAKLSSILKTPSLTNPPSPVPTGELKVGERVIVMSSQGSKAGVLRFKGYTSFAEGVWCGVELDDPLGKNDGSVEGIRYFTCEPKYGLFAPSHKVSRSPAPGRRPSCQIHHSSVRRASSKESINSTASSIRTNTTSTSTARVRLGVNSLKKPMFARPSALPATPKPSSQELLKSKQDQINQLLKERELDRSSLTKAAEQADEAERKLSIVQVEFDSFRMEASKKLKELNDAVTSLEKEKKDLLVQLEDVQFRAEEETFFKSDIQELNEKNKEKIKELTNLVVEQRGRIEELAVESRMLKDSETALILVREELEHLKSAKDTMEKEFRQELINTMDRANRMEKNCNEAQDKLDSILNSNDTNKNLLEESNTSIDNLKIEIEELKVANKELNAQIVKQETFKNDLLKSAELKEEDNRILTNQLVDIKNSLVLLETERNKLLEKIDLISTNNEKAVKDLSVKIEEFNLLNSNYLSLQENCNKYLKEIEEKSIHIDKLNKEQLNNRSSTSKLIEQLNERNQHDRNALKGQLDDCNTQLKLMAEELEKTKLLNAESNKQIQTLTGEIERLKQIIEENSNSIDYKEKEVLALKTELEPLKSESLKLKESMEEYKKKDLESLQTIGDVKTQLETLQNEKKTLETDKDNLKQKLENMGKEKNNEIELLNSQINNKANTIANLEQKLSETESVVKENQSIINDKSQAIEKLTNNLQVASEKITNLVKAEEDLRENEQKLTLELGNVQRKLENLEERCKELATQKEKLENDIVNVMNSSSDSSSQLTKLNNELVGVHKEFENFKTNSATALLEAKNKEQELILKLSSAKEENEKLKNEYNNYLSSSKESSLQMEHTYVEKIHHLENEIKVCLTTSENDKKQNTELKERLSKLEQTYKEKINCLENEIKVCSMTSENDKKQNEELKEKILKLEQTCSEVDNKYAECEQSRQVLLKEIEETNKKLTGDEKENLDMKQKLDDFVKQVSSLENVIKNLNEEKGILDGRLVESEHKYEELAKSLNKINAENELLLNQTQNLKSSTESELLNWQNQIKEKDRLLTENDSKIKCLENEIENFTSIINQKTGEVKSKLEEIELLKNKVSSVESENSRIKKENESLAKSREELLKDLKERNTKLCDDEKRDSEKTHKIEELSKQVLSLESLVKNLNEEKGILDGKIVESKQKYDELSKTLSKINAENELLLNKSQDLKTSTESELINCQNLIKEKDKVLAENCTKIKNLENEIANFTSDLNKKTDEVKSKLEEIESLQSLLSSVQCDNNRMNEENQNLTITKEELMQNIATLETMLSANQGQTTDLTSHLQKFKMESQSLEKTNALLKTQLDEALKEIRQLKEKPKSNDNMQNMTDESNNWLEEKELANSEINFLNSIIVDLRNKNEALMQRLNEIDLGESYELQNKKVKAVAPRLFCDICDVFDAHETEDCPRQATESPPPLQDHKPAPRNVVRPYCEHCEVFGHDTADCDYEETF</sequence>
<dbReference type="SUPFAM" id="SSF74924">
    <property type="entry name" value="Cap-Gly domain"/>
    <property type="match status" value="2"/>
</dbReference>
<evidence type="ECO:0000256" key="2">
    <source>
        <dbReference type="ARBA" id="ARBA00022490"/>
    </source>
</evidence>
<proteinExistence type="predicted"/>
<dbReference type="InterPro" id="IPR032108">
    <property type="entry name" value="CLIP1_ZNF"/>
</dbReference>
<dbReference type="GO" id="GO:0005938">
    <property type="term" value="C:cell cortex"/>
    <property type="evidence" value="ECO:0007669"/>
    <property type="project" value="TreeGrafter"/>
</dbReference>
<feature type="region of interest" description="Disordered" evidence="8">
    <location>
        <begin position="1"/>
        <end position="46"/>
    </location>
</feature>
<evidence type="ECO:0000256" key="4">
    <source>
        <dbReference type="ARBA" id="ARBA00022737"/>
    </source>
</evidence>
<evidence type="ECO:0000256" key="7">
    <source>
        <dbReference type="SAM" id="Coils"/>
    </source>
</evidence>
<comment type="subcellular location">
    <subcellularLocation>
        <location evidence="1">Cytoplasm</location>
        <location evidence="1">Cytoskeleton</location>
    </subcellularLocation>
</comment>
<feature type="region of interest" description="Disordered" evidence="8">
    <location>
        <begin position="306"/>
        <end position="351"/>
    </location>
</feature>
<dbReference type="OrthoDB" id="5412539at2759"/>
<feature type="domain" description="CAP-Gly" evidence="9">
    <location>
        <begin position="262"/>
        <end position="304"/>
    </location>
</feature>
<dbReference type="OMA" id="KEHECAR"/>
<keyword evidence="6" id="KW-0206">Cytoskeleton</keyword>
<dbReference type="GO" id="GO:0031122">
    <property type="term" value="P:cytoplasmic microtubule organization"/>
    <property type="evidence" value="ECO:0007669"/>
    <property type="project" value="TreeGrafter"/>
</dbReference>
<feature type="coiled-coil region" evidence="7">
    <location>
        <begin position="690"/>
        <end position="788"/>
    </location>
</feature>
<dbReference type="CTD" id="35042"/>
<feature type="compositionally biased region" description="Pro residues" evidence="8">
    <location>
        <begin position="198"/>
        <end position="211"/>
    </location>
</feature>
<accession>A0A8I6RY97</accession>
<dbReference type="PROSITE" id="PS50245">
    <property type="entry name" value="CAP_GLY_2"/>
    <property type="match status" value="2"/>
</dbReference>
<keyword evidence="5 7" id="KW-0175">Coiled coil</keyword>
<dbReference type="RefSeq" id="XP_014254747.1">
    <property type="nucleotide sequence ID" value="XM_014399261.2"/>
</dbReference>
<evidence type="ECO:0000259" key="9">
    <source>
        <dbReference type="PROSITE" id="PS50245"/>
    </source>
</evidence>
<name>A0A8I6RY97_CIMLE</name>
<feature type="coiled-coil region" evidence="7">
    <location>
        <begin position="406"/>
        <end position="605"/>
    </location>
</feature>
<dbReference type="SMART" id="SM01052">
    <property type="entry name" value="CAP_GLY"/>
    <property type="match status" value="2"/>
</dbReference>
<evidence type="ECO:0000256" key="1">
    <source>
        <dbReference type="ARBA" id="ARBA00004245"/>
    </source>
</evidence>
<keyword evidence="11" id="KW-1185">Reference proteome</keyword>
<dbReference type="InterPro" id="IPR036859">
    <property type="entry name" value="CAP-Gly_dom_sf"/>
</dbReference>
<dbReference type="KEGG" id="clec:106669650"/>
<dbReference type="Gene3D" id="2.30.30.190">
    <property type="entry name" value="CAP Gly-rich-like domain"/>
    <property type="match status" value="2"/>
</dbReference>
<dbReference type="PROSITE" id="PS00845">
    <property type="entry name" value="CAP_GLY_1"/>
    <property type="match status" value="2"/>
</dbReference>
<evidence type="ECO:0000256" key="6">
    <source>
        <dbReference type="ARBA" id="ARBA00023212"/>
    </source>
</evidence>
<dbReference type="PANTHER" id="PTHR18916:SF82">
    <property type="entry name" value="CAP-GLY DOMAIN-CONTAINING PROTEIN"/>
    <property type="match status" value="1"/>
</dbReference>
<dbReference type="PANTHER" id="PTHR18916">
    <property type="entry name" value="DYNACTIN 1-RELATED MICROTUBULE-BINDING"/>
    <property type="match status" value="1"/>
</dbReference>
<dbReference type="Pfam" id="PF16641">
    <property type="entry name" value="CLIP1_ZNF"/>
    <property type="match status" value="2"/>
</dbReference>